<feature type="compositionally biased region" description="Basic and acidic residues" evidence="4">
    <location>
        <begin position="196"/>
        <end position="206"/>
    </location>
</feature>
<evidence type="ECO:0000256" key="4">
    <source>
        <dbReference type="SAM" id="MobiDB-lite"/>
    </source>
</evidence>
<dbReference type="GO" id="GO:0097602">
    <property type="term" value="F:cullin family protein binding"/>
    <property type="evidence" value="ECO:0007669"/>
    <property type="project" value="TreeGrafter"/>
</dbReference>
<feature type="coiled-coil region" evidence="3">
    <location>
        <begin position="291"/>
        <end position="332"/>
    </location>
</feature>
<sequence>MPGDPDTLGLLAVPPDVQTLRAFTTELVVEAVVRCLRVINPAVGSGLSPLLPLAMSARFRLAMSLAQACMDLGYPLELGYQNFLYPSEPDLRDLLLFLAERLPTDASEDADQSAGESAILLRAIGSRIRDHLALPWVPPLLRTPKLQYLQGSAHQKPFHASRLVMPELSSRGGLADSWRPHSSNTMPIQLCQHTGRDRAGDEDWGHRTSRLPAQEDTRAQRQRLQKHLAEHLPRDLGEVLQAWGAGARPGTPKGSRFTHSKKFTFHLEPEAQAAQVSDVPATSQRPEQDTWAAQEQELESLREQLEGVNHNIEEVEANMKTLGINLVQVRSELSIVEREQALRLKSQAVELLPDGLPPTITLQLVVESSAQRVIHLAGQWEKHRVPLLAEYRTLRKLQDCRELESSRRLAEIQELHQSVRAAAEEARRKEEVYKQLVSELETLPKDVSRLAYTQRILEIVGNIRKQKEEITKILSDTKELQKEINSLSGKLDRTFAVTDELVFKDAKKDDAVRKAYKYLAALHENCSQLIQTIEDTGTIMREVRDLEEQIETEMGKKTLSNLDKIREDYRALRQENAGLLGRVREA</sequence>
<evidence type="ECO:0000313" key="8">
    <source>
        <dbReference type="Proteomes" id="UP000314981"/>
    </source>
</evidence>
<reference evidence="7" key="3">
    <citation type="submission" date="2025-09" db="UniProtKB">
        <authorList>
            <consortium name="Ensembl"/>
        </authorList>
    </citation>
    <scope>IDENTIFICATION</scope>
</reference>
<keyword evidence="8" id="KW-1185">Reference proteome</keyword>
<dbReference type="InterPro" id="IPR008530">
    <property type="entry name" value="CCDC22"/>
</dbReference>
<protein>
    <recommendedName>
        <fullName evidence="2">Coiled-coil domain-containing protein 22</fullName>
    </recommendedName>
</protein>
<dbReference type="GO" id="GO:2000060">
    <property type="term" value="P:positive regulation of ubiquitin-dependent protein catabolic process"/>
    <property type="evidence" value="ECO:0007669"/>
    <property type="project" value="TreeGrafter"/>
</dbReference>
<feature type="region of interest" description="Disordered" evidence="4">
    <location>
        <begin position="196"/>
        <end position="222"/>
    </location>
</feature>
<evidence type="ECO:0000259" key="5">
    <source>
        <dbReference type="Pfam" id="PF05667"/>
    </source>
</evidence>
<comment type="similarity">
    <text evidence="1">Belongs to the CCDC22 family.</text>
</comment>
<dbReference type="Pfam" id="PF05667">
    <property type="entry name" value="CCDC22_CC"/>
    <property type="match status" value="1"/>
</dbReference>
<organism evidence="7 8">
    <name type="scientific">Bos indicus x Bos taurus</name>
    <name type="common">Hybrid cattle</name>
    <dbReference type="NCBI Taxonomy" id="30522"/>
    <lineage>
        <taxon>Eukaryota</taxon>
        <taxon>Metazoa</taxon>
        <taxon>Chordata</taxon>
        <taxon>Craniata</taxon>
        <taxon>Vertebrata</taxon>
        <taxon>Euteleostomi</taxon>
        <taxon>Mammalia</taxon>
        <taxon>Eutheria</taxon>
        <taxon>Laurasiatheria</taxon>
        <taxon>Artiodactyla</taxon>
        <taxon>Ruminantia</taxon>
        <taxon>Pecora</taxon>
        <taxon>Bovidae</taxon>
        <taxon>Bovinae</taxon>
        <taxon>Bos</taxon>
    </lineage>
</organism>
<reference evidence="7" key="2">
    <citation type="submission" date="2025-08" db="UniProtKB">
        <authorList>
            <consortium name="Ensembl"/>
        </authorList>
    </citation>
    <scope>IDENTIFICATION</scope>
</reference>
<evidence type="ECO:0000256" key="2">
    <source>
        <dbReference type="ARBA" id="ARBA00016694"/>
    </source>
</evidence>
<evidence type="ECO:0000256" key="3">
    <source>
        <dbReference type="SAM" id="Coils"/>
    </source>
</evidence>
<evidence type="ECO:0000259" key="6">
    <source>
        <dbReference type="Pfam" id="PF21674"/>
    </source>
</evidence>
<name>A0A4W2DTE0_BOBOX</name>
<reference evidence="8" key="1">
    <citation type="submission" date="2018-11" db="EMBL/GenBank/DDBJ databases">
        <title>Haplotype-resolved cattle genomes.</title>
        <authorList>
            <person name="Low W.Y."/>
            <person name="Tearle R."/>
            <person name="Bickhart D.M."/>
            <person name="Rosen B.D."/>
            <person name="Koren S."/>
            <person name="Rhie A."/>
            <person name="Hiendleder S."/>
            <person name="Phillippy A.M."/>
            <person name="Smith T.P.L."/>
            <person name="Williams J.L."/>
        </authorList>
    </citation>
    <scope>NUCLEOTIDE SEQUENCE [LARGE SCALE GENOMIC DNA]</scope>
</reference>
<feature type="region of interest" description="Disordered" evidence="4">
    <location>
        <begin position="270"/>
        <end position="291"/>
    </location>
</feature>
<dbReference type="PANTHER" id="PTHR15668">
    <property type="entry name" value="JM1 PROTEIN"/>
    <property type="match status" value="1"/>
</dbReference>
<dbReference type="Ensembl" id="ENSBIXT00000012513.1">
    <property type="protein sequence ID" value="ENSBIXP00000027719.1"/>
    <property type="gene ID" value="ENSBIXG00000000163.1"/>
</dbReference>
<dbReference type="InterPro" id="IPR048349">
    <property type="entry name" value="CCDC22_N"/>
</dbReference>
<dbReference type="Proteomes" id="UP000314981">
    <property type="component" value="Unassembled WGS sequence"/>
</dbReference>
<dbReference type="AlphaFoldDB" id="A0A4W2DTE0"/>
<dbReference type="PANTHER" id="PTHR15668:SF4">
    <property type="entry name" value="COILED-COIL DOMAIN-CONTAINING PROTEIN 22"/>
    <property type="match status" value="1"/>
</dbReference>
<dbReference type="Pfam" id="PF21674">
    <property type="entry name" value="CCDC22_N"/>
    <property type="match status" value="1"/>
</dbReference>
<keyword evidence="3" id="KW-0175">Coiled coil</keyword>
<evidence type="ECO:0000313" key="7">
    <source>
        <dbReference type="Ensembl" id="ENSBIXP00000027719.1"/>
    </source>
</evidence>
<evidence type="ECO:0000256" key="1">
    <source>
        <dbReference type="ARBA" id="ARBA00006438"/>
    </source>
</evidence>
<dbReference type="InterPro" id="IPR048348">
    <property type="entry name" value="CCDC22_CC"/>
</dbReference>
<proteinExistence type="inferred from homology"/>
<feature type="domain" description="CCDC22 coiled-coil" evidence="5">
    <location>
        <begin position="122"/>
        <end position="556"/>
    </location>
</feature>
<accession>A0A4W2DTE0</accession>
<feature type="coiled-coil region" evidence="3">
    <location>
        <begin position="409"/>
        <end position="483"/>
    </location>
</feature>
<feature type="domain" description="CCDC22 N-terminal" evidence="6">
    <location>
        <begin position="13"/>
        <end position="103"/>
    </location>
</feature>